<comment type="subcellular location">
    <subcellularLocation>
        <location evidence="1 9">Cell membrane</location>
        <topology evidence="1 9">Multi-pass membrane protein</topology>
    </subcellularLocation>
</comment>
<proteinExistence type="inferred from homology"/>
<feature type="transmembrane region" description="Helical" evidence="9">
    <location>
        <begin position="414"/>
        <end position="433"/>
    </location>
</feature>
<keyword evidence="11" id="KW-1185">Reference proteome</keyword>
<dbReference type="PANTHER" id="PTHR30588:SF0">
    <property type="entry name" value="BRANCHED-CHAIN AMINO ACID PERMEASE BRNQ"/>
    <property type="match status" value="1"/>
</dbReference>
<dbReference type="Pfam" id="PF05525">
    <property type="entry name" value="Branch_AA_trans"/>
    <property type="match status" value="1"/>
</dbReference>
<dbReference type="InterPro" id="IPR004685">
    <property type="entry name" value="Brnchd-chn_aa_trnsp_Livcs"/>
</dbReference>
<comment type="caution">
    <text evidence="10">The sequence shown here is derived from an EMBL/GenBank/DDBJ whole genome shotgun (WGS) entry which is preliminary data.</text>
</comment>
<feature type="transmembrane region" description="Helical" evidence="9">
    <location>
        <begin position="78"/>
        <end position="99"/>
    </location>
</feature>
<keyword evidence="5 9" id="KW-0812">Transmembrane</keyword>
<feature type="transmembrane region" description="Helical" evidence="9">
    <location>
        <begin position="284"/>
        <end position="309"/>
    </location>
</feature>
<dbReference type="RefSeq" id="WP_018977906.1">
    <property type="nucleotide sequence ID" value="NZ_BMLN01000009.1"/>
</dbReference>
<evidence type="ECO:0000256" key="1">
    <source>
        <dbReference type="ARBA" id="ARBA00004651"/>
    </source>
</evidence>
<feature type="transmembrane region" description="Helical" evidence="9">
    <location>
        <begin position="41"/>
        <end position="66"/>
    </location>
</feature>
<evidence type="ECO:0000256" key="6">
    <source>
        <dbReference type="ARBA" id="ARBA00022970"/>
    </source>
</evidence>
<evidence type="ECO:0000313" key="11">
    <source>
        <dbReference type="Proteomes" id="UP000606653"/>
    </source>
</evidence>
<keyword evidence="4" id="KW-1003">Cell membrane</keyword>
<keyword evidence="6 9" id="KW-0029">Amino-acid transport</keyword>
<evidence type="ECO:0000256" key="7">
    <source>
        <dbReference type="ARBA" id="ARBA00022989"/>
    </source>
</evidence>
<dbReference type="Proteomes" id="UP000606653">
    <property type="component" value="Unassembled WGS sequence"/>
</dbReference>
<reference evidence="11" key="1">
    <citation type="journal article" date="2019" name="Int. J. Syst. Evol. Microbiol.">
        <title>The Global Catalogue of Microorganisms (GCM) 10K type strain sequencing project: providing services to taxonomists for standard genome sequencing and annotation.</title>
        <authorList>
            <consortium name="The Broad Institute Genomics Platform"/>
            <consortium name="The Broad Institute Genome Sequencing Center for Infectious Disease"/>
            <person name="Wu L."/>
            <person name="Ma J."/>
        </authorList>
    </citation>
    <scope>NUCLEOTIDE SEQUENCE [LARGE SCALE GENOMIC DNA]</scope>
    <source>
        <strain evidence="11">CGMCC 1.6964</strain>
    </source>
</reference>
<feature type="transmembrane region" description="Helical" evidence="9">
    <location>
        <begin position="7"/>
        <end position="29"/>
    </location>
</feature>
<evidence type="ECO:0000256" key="5">
    <source>
        <dbReference type="ARBA" id="ARBA00022692"/>
    </source>
</evidence>
<evidence type="ECO:0000256" key="2">
    <source>
        <dbReference type="ARBA" id="ARBA00008540"/>
    </source>
</evidence>
<accession>A0ABQ2L639</accession>
<keyword evidence="8 9" id="KW-0472">Membrane</keyword>
<evidence type="ECO:0000256" key="3">
    <source>
        <dbReference type="ARBA" id="ARBA00022448"/>
    </source>
</evidence>
<evidence type="ECO:0000313" key="10">
    <source>
        <dbReference type="EMBL" id="GGO04666.1"/>
    </source>
</evidence>
<dbReference type="PANTHER" id="PTHR30588">
    <property type="entry name" value="BRANCHED-CHAIN AMINO ACID TRANSPORT SYSTEM 2 CARRIER PROTEIN"/>
    <property type="match status" value="1"/>
</dbReference>
<feature type="transmembrane region" description="Helical" evidence="9">
    <location>
        <begin position="347"/>
        <end position="365"/>
    </location>
</feature>
<feature type="transmembrane region" description="Helical" evidence="9">
    <location>
        <begin position="372"/>
        <end position="394"/>
    </location>
</feature>
<keyword evidence="7 9" id="KW-1133">Transmembrane helix</keyword>
<comment type="similarity">
    <text evidence="2 9">Belongs to the branched chain amino acid transporter family.</text>
</comment>
<protein>
    <recommendedName>
        <fullName evidence="9">Branched-chain amino acid transport system carrier protein</fullName>
    </recommendedName>
</protein>
<keyword evidence="3 9" id="KW-0813">Transport</keyword>
<evidence type="ECO:0000256" key="4">
    <source>
        <dbReference type="ARBA" id="ARBA00022475"/>
    </source>
</evidence>
<feature type="transmembrane region" description="Helical" evidence="9">
    <location>
        <begin position="119"/>
        <end position="141"/>
    </location>
</feature>
<gene>
    <name evidence="10" type="primary">brnQ</name>
    <name evidence="10" type="ORF">GCM10010969_30120</name>
</gene>
<feature type="transmembrane region" description="Helical" evidence="9">
    <location>
        <begin position="321"/>
        <end position="341"/>
    </location>
</feature>
<dbReference type="EMBL" id="BMLN01000009">
    <property type="protein sequence ID" value="GGO04666.1"/>
    <property type="molecule type" value="Genomic_DNA"/>
</dbReference>
<name>A0ABQ2L639_9BACL</name>
<feature type="transmembrane region" description="Helical" evidence="9">
    <location>
        <begin position="153"/>
        <end position="175"/>
    </location>
</feature>
<feature type="transmembrane region" description="Helical" evidence="9">
    <location>
        <begin position="195"/>
        <end position="216"/>
    </location>
</feature>
<dbReference type="NCBIfam" id="TIGR00796">
    <property type="entry name" value="livcs"/>
    <property type="match status" value="1"/>
</dbReference>
<comment type="function">
    <text evidence="9">Component of the transport system for branched-chain amino acids.</text>
</comment>
<organism evidence="10 11">
    <name type="scientific">Saccharibacillus kuerlensis</name>
    <dbReference type="NCBI Taxonomy" id="459527"/>
    <lineage>
        <taxon>Bacteria</taxon>
        <taxon>Bacillati</taxon>
        <taxon>Bacillota</taxon>
        <taxon>Bacilli</taxon>
        <taxon>Bacillales</taxon>
        <taxon>Paenibacillaceae</taxon>
        <taxon>Saccharibacillus</taxon>
    </lineage>
</organism>
<evidence type="ECO:0000256" key="9">
    <source>
        <dbReference type="RuleBase" id="RU362122"/>
    </source>
</evidence>
<sequence length="467" mass="48663">MQKKVSLSFIVVLGSMLFALFFGAGNLIFPPMLGQMAGENLWSANAGFLVTGVGLPLLAVAAFVFSGERDLRSLASRVHPIFGVVFAAALYLAIGPFFAMPRTGTVSFEIGFRPLLPEGSQTVGLAIFTIIFFALSCLLALNPSRIIDVVGKVLTPLMLIFIAVLIGAAIIYPIAPFGTPDESYAANAFFKGFQEGYLTLDALAATIFGIIVVNALKDSGVKKRGELVAACIKAAVIAAILLAIIYTALAYIGASSAGGLGVLENGAAVLAATSAHYFGAYGSILLALIVTMACITTSVGLITSCAAFFHSLFPKVSYKKFAVLMSAFSAVVANIGLAQLIAVSVPVLMVLYPMVIVLVVLTFLHPLFKGKALVYQGAMLLTFLVSLFDGFAAADIKFTFVTSLFSATLPLYEVGLGWLLPAVIGALAGALIAQLMGKSARTYDSAALAHRSVGTSSKADSSMSAGD</sequence>
<evidence type="ECO:0000256" key="8">
    <source>
        <dbReference type="ARBA" id="ARBA00023136"/>
    </source>
</evidence>
<feature type="transmembrane region" description="Helical" evidence="9">
    <location>
        <begin position="228"/>
        <end position="252"/>
    </location>
</feature>